<dbReference type="GO" id="GO:0005159">
    <property type="term" value="F:insulin-like growth factor receptor binding"/>
    <property type="evidence" value="ECO:0007669"/>
    <property type="project" value="TreeGrafter"/>
</dbReference>
<dbReference type="RefSeq" id="XP_031421874.1">
    <property type="nucleotide sequence ID" value="XM_031566014.2"/>
</dbReference>
<dbReference type="CTD" id="561569"/>
<feature type="region of interest" description="Disordered" evidence="3">
    <location>
        <begin position="153"/>
        <end position="212"/>
    </location>
</feature>
<evidence type="ECO:0000256" key="2">
    <source>
        <dbReference type="ARBA" id="ARBA00023157"/>
    </source>
</evidence>
<dbReference type="GO" id="GO:0051897">
    <property type="term" value="P:positive regulation of phosphatidylinositol 3-kinase/protein kinase B signal transduction"/>
    <property type="evidence" value="ECO:0007669"/>
    <property type="project" value="TreeGrafter"/>
</dbReference>
<dbReference type="GO" id="GO:0043066">
    <property type="term" value="P:negative regulation of apoptotic process"/>
    <property type="evidence" value="ECO:0007669"/>
    <property type="project" value="TreeGrafter"/>
</dbReference>
<dbReference type="GO" id="GO:0005179">
    <property type="term" value="F:hormone activity"/>
    <property type="evidence" value="ECO:0007669"/>
    <property type="project" value="InterPro"/>
</dbReference>
<dbReference type="GO" id="GO:0008283">
    <property type="term" value="P:cell population proliferation"/>
    <property type="evidence" value="ECO:0007669"/>
    <property type="project" value="TreeGrafter"/>
</dbReference>
<dbReference type="PANTHER" id="PTHR46845:SF2">
    <property type="entry name" value="INSULIN-LIKE GROWTH FACTOR 3"/>
    <property type="match status" value="1"/>
</dbReference>
<dbReference type="GeneID" id="105906767"/>
<gene>
    <name evidence="6" type="primary">igf3</name>
</gene>
<dbReference type="Proteomes" id="UP000515152">
    <property type="component" value="Chromosome 4"/>
</dbReference>
<dbReference type="AlphaFoldDB" id="A0A6P8F9C6"/>
<keyword evidence="5" id="KW-1185">Reference proteome</keyword>
<dbReference type="OrthoDB" id="10019596at2759"/>
<evidence type="ECO:0000256" key="1">
    <source>
        <dbReference type="ARBA" id="ARBA00009034"/>
    </source>
</evidence>
<feature type="domain" description="Insulin-like" evidence="4">
    <location>
        <begin position="46"/>
        <end position="104"/>
    </location>
</feature>
<dbReference type="InterPro" id="IPR016179">
    <property type="entry name" value="Insulin-like"/>
</dbReference>
<dbReference type="Gene3D" id="1.10.100.10">
    <property type="entry name" value="Insulin-like"/>
    <property type="match status" value="1"/>
</dbReference>
<dbReference type="SUPFAM" id="SSF56994">
    <property type="entry name" value="Insulin-like"/>
    <property type="match status" value="1"/>
</dbReference>
<evidence type="ECO:0000313" key="5">
    <source>
        <dbReference type="Proteomes" id="UP000515152"/>
    </source>
</evidence>
<comment type="similarity">
    <text evidence="1">Belongs to the insulin family.</text>
</comment>
<dbReference type="GO" id="GO:0048009">
    <property type="term" value="P:insulin-like growth factor receptor signaling pathway"/>
    <property type="evidence" value="ECO:0007669"/>
    <property type="project" value="TreeGrafter"/>
</dbReference>
<reference evidence="6" key="1">
    <citation type="submission" date="2025-08" db="UniProtKB">
        <authorList>
            <consortium name="RefSeq"/>
        </authorList>
    </citation>
    <scope>IDENTIFICATION</scope>
</reference>
<accession>A0A6P8F9C6</accession>
<dbReference type="Pfam" id="PF00049">
    <property type="entry name" value="Insulin"/>
    <property type="match status" value="1"/>
</dbReference>
<evidence type="ECO:0000259" key="4">
    <source>
        <dbReference type="SMART" id="SM00078"/>
    </source>
</evidence>
<evidence type="ECO:0000313" key="6">
    <source>
        <dbReference type="RefSeq" id="XP_031421874.1"/>
    </source>
</evidence>
<dbReference type="KEGG" id="char:105906767"/>
<protein>
    <submittedName>
        <fullName evidence="6">Insulin-like growth factor 3</fullName>
    </submittedName>
</protein>
<name>A0A6P8F9C6_CLUHA</name>
<feature type="compositionally biased region" description="Basic and acidic residues" evidence="3">
    <location>
        <begin position="153"/>
        <end position="162"/>
    </location>
</feature>
<dbReference type="PANTHER" id="PTHR46845">
    <property type="entry name" value="INSULIN-LIKE GROWTH FACTOR I"/>
    <property type="match status" value="1"/>
</dbReference>
<keyword evidence="2" id="KW-1015">Disulfide bond</keyword>
<evidence type="ECO:0000256" key="3">
    <source>
        <dbReference type="SAM" id="MobiDB-lite"/>
    </source>
</evidence>
<dbReference type="SMART" id="SM00078">
    <property type="entry name" value="IlGF"/>
    <property type="match status" value="1"/>
</dbReference>
<dbReference type="GO" id="GO:0005615">
    <property type="term" value="C:extracellular space"/>
    <property type="evidence" value="ECO:0007669"/>
    <property type="project" value="TreeGrafter"/>
</dbReference>
<dbReference type="InterPro" id="IPR036438">
    <property type="entry name" value="Insulin-like_sf"/>
</dbReference>
<feature type="compositionally biased region" description="Polar residues" evidence="3">
    <location>
        <begin position="180"/>
        <end position="203"/>
    </location>
</feature>
<organism evidence="5 6">
    <name type="scientific">Clupea harengus</name>
    <name type="common">Atlantic herring</name>
    <dbReference type="NCBI Taxonomy" id="7950"/>
    <lineage>
        <taxon>Eukaryota</taxon>
        <taxon>Metazoa</taxon>
        <taxon>Chordata</taxon>
        <taxon>Craniata</taxon>
        <taxon>Vertebrata</taxon>
        <taxon>Euteleostomi</taxon>
        <taxon>Actinopterygii</taxon>
        <taxon>Neopterygii</taxon>
        <taxon>Teleostei</taxon>
        <taxon>Clupei</taxon>
        <taxon>Clupeiformes</taxon>
        <taxon>Clupeoidei</taxon>
        <taxon>Clupeidae</taxon>
        <taxon>Clupea</taxon>
    </lineage>
</organism>
<sequence length="212" mass="24369">MPSTESRPSATSARGCMLKVLCWQCVYVWYPLFFLLSLPEHTHASKTRCGWELLADLEFVCGDRGFYRGRTGGQRGIARPRVKGIVEQCCVKRGCDLQHLESYCAKPKRTRRHTADTAQQTTELMFRDLLLRRYKQQATHMTDRDAERAHFMKTSRDLHEPPIKQPPLPERPQDDAPLQHNGSSATEQHSDSSPPLQHNNQPTERTRLPAFE</sequence>
<proteinExistence type="inferred from homology"/>
<dbReference type="GO" id="GO:0008284">
    <property type="term" value="P:positive regulation of cell population proliferation"/>
    <property type="evidence" value="ECO:0007669"/>
    <property type="project" value="TreeGrafter"/>
</dbReference>